<dbReference type="EMBL" id="JAAIYP010000038">
    <property type="protein sequence ID" value="NFV81023.1"/>
    <property type="molecule type" value="Genomic_DNA"/>
</dbReference>
<proteinExistence type="predicted"/>
<evidence type="ECO:0000256" key="3">
    <source>
        <dbReference type="ARBA" id="ARBA00023315"/>
    </source>
</evidence>
<keyword evidence="4" id="KW-0472">Membrane</keyword>
<dbReference type="RefSeq" id="WP_163680289.1">
    <property type="nucleotide sequence ID" value="NZ_JAAIYP010000038.1"/>
</dbReference>
<dbReference type="PANTHER" id="PTHR10434:SF40">
    <property type="entry name" value="1-ACYL-SN-GLYCEROL-3-PHOSPHATE ACYLTRANSFERASE"/>
    <property type="match status" value="1"/>
</dbReference>
<dbReference type="GO" id="GO:0006654">
    <property type="term" value="P:phosphatidic acid biosynthetic process"/>
    <property type="evidence" value="ECO:0007669"/>
    <property type="project" value="TreeGrafter"/>
</dbReference>
<keyword evidence="7" id="KW-1185">Reference proteome</keyword>
<organism evidence="6 7">
    <name type="scientific">Magnetospirillum aberrantis SpK</name>
    <dbReference type="NCBI Taxonomy" id="908842"/>
    <lineage>
        <taxon>Bacteria</taxon>
        <taxon>Pseudomonadati</taxon>
        <taxon>Pseudomonadota</taxon>
        <taxon>Alphaproteobacteria</taxon>
        <taxon>Rhodospirillales</taxon>
        <taxon>Rhodospirillaceae</taxon>
        <taxon>Magnetospirillum</taxon>
    </lineage>
</organism>
<feature type="transmembrane region" description="Helical" evidence="4">
    <location>
        <begin position="7"/>
        <end position="29"/>
    </location>
</feature>
<dbReference type="AlphaFoldDB" id="A0A7C9QUJ0"/>
<dbReference type="PANTHER" id="PTHR10434">
    <property type="entry name" value="1-ACYL-SN-GLYCEROL-3-PHOSPHATE ACYLTRANSFERASE"/>
    <property type="match status" value="1"/>
</dbReference>
<dbReference type="CDD" id="cd07989">
    <property type="entry name" value="LPLAT_AGPAT-like"/>
    <property type="match status" value="1"/>
</dbReference>
<evidence type="ECO:0000313" key="7">
    <source>
        <dbReference type="Proteomes" id="UP000480684"/>
    </source>
</evidence>
<evidence type="ECO:0000256" key="2">
    <source>
        <dbReference type="ARBA" id="ARBA00022679"/>
    </source>
</evidence>
<dbReference type="Pfam" id="PF01553">
    <property type="entry name" value="Acyltransferase"/>
    <property type="match status" value="1"/>
</dbReference>
<keyword evidence="2 6" id="KW-0808">Transferase</keyword>
<gene>
    <name evidence="6" type="ORF">G4223_12970</name>
</gene>
<feature type="domain" description="Phospholipid/glycerol acyltransferase" evidence="5">
    <location>
        <begin position="69"/>
        <end position="183"/>
    </location>
</feature>
<evidence type="ECO:0000256" key="4">
    <source>
        <dbReference type="SAM" id="Phobius"/>
    </source>
</evidence>
<dbReference type="SMART" id="SM00563">
    <property type="entry name" value="PlsC"/>
    <property type="match status" value="1"/>
</dbReference>
<comment type="caution">
    <text evidence="6">The sequence shown here is derived from an EMBL/GenBank/DDBJ whole genome shotgun (WGS) entry which is preliminary data.</text>
</comment>
<evidence type="ECO:0000256" key="1">
    <source>
        <dbReference type="ARBA" id="ARBA00005189"/>
    </source>
</evidence>
<accession>A0A7C9QUJ0</accession>
<name>A0A7C9QUJ0_9PROT</name>
<sequence>MTQIRSALFAALFIAWTLVLGVVYLPLLLSSPRVVALAARFWVKGAFVLLRLTCGLAYRVEGEVPKGAALVASKHQSTLETFAFRLILDDPAVILKKELLRIPFFGWYLGKTGVIAIDRAAGMKALKSMVKGAEDAAAEGRQVLIFPEGHRHDVGATPEYHTGVAMLYAGMGLPCVPVALNSGLFWGRGSLAKRPGQVTIRFLPPIEAGLDRKTFMARLEDAIETASAELAADARARWPHLPR</sequence>
<dbReference type="InterPro" id="IPR002123">
    <property type="entry name" value="Plipid/glycerol_acylTrfase"/>
</dbReference>
<reference evidence="6 7" key="1">
    <citation type="submission" date="2020-02" db="EMBL/GenBank/DDBJ databases">
        <authorList>
            <person name="Dziuba M."/>
            <person name="Kuznetsov B."/>
            <person name="Mardanov A."/>
            <person name="Ravin N."/>
            <person name="Grouzdev D."/>
        </authorList>
    </citation>
    <scope>NUCLEOTIDE SEQUENCE [LARGE SCALE GENOMIC DNA]</scope>
    <source>
        <strain evidence="6 7">SpK</strain>
    </source>
</reference>
<dbReference type="Proteomes" id="UP000480684">
    <property type="component" value="Unassembled WGS sequence"/>
</dbReference>
<comment type="pathway">
    <text evidence="1">Lipid metabolism.</text>
</comment>
<evidence type="ECO:0000313" key="6">
    <source>
        <dbReference type="EMBL" id="NFV81023.1"/>
    </source>
</evidence>
<dbReference type="SUPFAM" id="SSF69593">
    <property type="entry name" value="Glycerol-3-phosphate (1)-acyltransferase"/>
    <property type="match status" value="1"/>
</dbReference>
<keyword evidence="4" id="KW-1133">Transmembrane helix</keyword>
<evidence type="ECO:0000259" key="5">
    <source>
        <dbReference type="SMART" id="SM00563"/>
    </source>
</evidence>
<protein>
    <submittedName>
        <fullName evidence="6">1-acyl-sn-glycerol-3-phosphate acyltransferase</fullName>
    </submittedName>
</protein>
<keyword evidence="3 6" id="KW-0012">Acyltransferase</keyword>
<dbReference type="GO" id="GO:0003841">
    <property type="term" value="F:1-acylglycerol-3-phosphate O-acyltransferase activity"/>
    <property type="evidence" value="ECO:0007669"/>
    <property type="project" value="TreeGrafter"/>
</dbReference>
<keyword evidence="4" id="KW-0812">Transmembrane</keyword>